<proteinExistence type="inferred from homology"/>
<name>A0A8I3W9R5_CALJA</name>
<reference evidence="11" key="2">
    <citation type="submission" date="2025-08" db="UniProtKB">
        <authorList>
            <consortium name="Ensembl"/>
        </authorList>
    </citation>
    <scope>IDENTIFICATION</scope>
</reference>
<comment type="function">
    <text evidence="9">Has antibacterial activity.</text>
</comment>
<dbReference type="Proteomes" id="UP000008225">
    <property type="component" value="Chromosome 5"/>
</dbReference>
<comment type="subcellular location">
    <subcellularLocation>
        <location evidence="1 9">Secreted</location>
    </subcellularLocation>
</comment>
<evidence type="ECO:0000256" key="5">
    <source>
        <dbReference type="ARBA" id="ARBA00022729"/>
    </source>
</evidence>
<dbReference type="Pfam" id="PF13841">
    <property type="entry name" value="Defensin_beta_2"/>
    <property type="match status" value="1"/>
</dbReference>
<dbReference type="Ensembl" id="ENSCJAT00000146884.1">
    <property type="protein sequence ID" value="ENSCJAP00000086348.1"/>
    <property type="gene ID" value="ENSCJAG00000052049.2"/>
</dbReference>
<reference evidence="11" key="3">
    <citation type="submission" date="2025-09" db="UniProtKB">
        <authorList>
            <consortium name="Ensembl"/>
        </authorList>
    </citation>
    <scope>IDENTIFICATION</scope>
</reference>
<evidence type="ECO:0000256" key="6">
    <source>
        <dbReference type="ARBA" id="ARBA00022940"/>
    </source>
</evidence>
<keyword evidence="8" id="KW-1015">Disulfide bond</keyword>
<dbReference type="AlphaFoldDB" id="A0A8I3W9R5"/>
<gene>
    <name evidence="11" type="primary">DEFB124</name>
</gene>
<evidence type="ECO:0000256" key="1">
    <source>
        <dbReference type="ARBA" id="ARBA00004613"/>
    </source>
</evidence>
<dbReference type="PANTHER" id="PTHR47897:SF1">
    <property type="entry name" value="BETA-DEFENSIN 124"/>
    <property type="match status" value="1"/>
</dbReference>
<feature type="domain" description="Beta-defensin" evidence="10">
    <location>
        <begin position="136"/>
        <end position="165"/>
    </location>
</feature>
<dbReference type="GeneTree" id="ENSGT00530000064308"/>
<dbReference type="GO" id="GO:0007249">
    <property type="term" value="P:canonical NF-kappaB signal transduction"/>
    <property type="evidence" value="ECO:0007669"/>
    <property type="project" value="TreeGrafter"/>
</dbReference>
<reference evidence="11 12" key="1">
    <citation type="submission" date="2009-03" db="EMBL/GenBank/DDBJ databases">
        <authorList>
            <person name="Warren W."/>
            <person name="Ye L."/>
            <person name="Minx P."/>
            <person name="Worley K."/>
            <person name="Gibbs R."/>
            <person name="Wilson R.K."/>
        </authorList>
    </citation>
    <scope>NUCLEOTIDE SEQUENCE [LARGE SCALE GENOMIC DNA]</scope>
</reference>
<comment type="similarity">
    <text evidence="2 9">Belongs to the beta-defensin family.</text>
</comment>
<evidence type="ECO:0000313" key="12">
    <source>
        <dbReference type="Proteomes" id="UP000008225"/>
    </source>
</evidence>
<accession>A0A8I3W9R5</accession>
<keyword evidence="4 9" id="KW-0929">Antimicrobial</keyword>
<dbReference type="GO" id="GO:0071224">
    <property type="term" value="P:cellular response to peptidoglycan"/>
    <property type="evidence" value="ECO:0007669"/>
    <property type="project" value="TreeGrafter"/>
</dbReference>
<keyword evidence="7 9" id="KW-0044">Antibiotic</keyword>
<keyword evidence="5" id="KW-0732">Signal</keyword>
<dbReference type="PANTHER" id="PTHR47897">
    <property type="entry name" value="BETA-DEFENSIN 124"/>
    <property type="match status" value="1"/>
</dbReference>
<dbReference type="GO" id="GO:0090026">
    <property type="term" value="P:positive regulation of monocyte chemotaxis"/>
    <property type="evidence" value="ECO:0007669"/>
    <property type="project" value="TreeGrafter"/>
</dbReference>
<evidence type="ECO:0000313" key="11">
    <source>
        <dbReference type="Ensembl" id="ENSCJAP00000086348.1"/>
    </source>
</evidence>
<keyword evidence="3 9" id="KW-0964">Secreted</keyword>
<evidence type="ECO:0000256" key="9">
    <source>
        <dbReference type="RuleBase" id="RU231113"/>
    </source>
</evidence>
<organism evidence="11 12">
    <name type="scientific">Callithrix jacchus</name>
    <name type="common">White-tufted-ear marmoset</name>
    <name type="synonym">Simia Jacchus</name>
    <dbReference type="NCBI Taxonomy" id="9483"/>
    <lineage>
        <taxon>Eukaryota</taxon>
        <taxon>Metazoa</taxon>
        <taxon>Chordata</taxon>
        <taxon>Craniata</taxon>
        <taxon>Vertebrata</taxon>
        <taxon>Euteleostomi</taxon>
        <taxon>Mammalia</taxon>
        <taxon>Eutheria</taxon>
        <taxon>Euarchontoglires</taxon>
        <taxon>Primates</taxon>
        <taxon>Haplorrhini</taxon>
        <taxon>Platyrrhini</taxon>
        <taxon>Cebidae</taxon>
        <taxon>Callitrichinae</taxon>
        <taxon>Callithrix</taxon>
        <taxon>Callithrix</taxon>
    </lineage>
</organism>
<evidence type="ECO:0000259" key="10">
    <source>
        <dbReference type="Pfam" id="PF13841"/>
    </source>
</evidence>
<evidence type="ECO:0000256" key="7">
    <source>
        <dbReference type="ARBA" id="ARBA00023022"/>
    </source>
</evidence>
<dbReference type="GO" id="GO:0045087">
    <property type="term" value="P:innate immune response"/>
    <property type="evidence" value="ECO:0007669"/>
    <property type="project" value="InterPro"/>
</dbReference>
<dbReference type="GO" id="GO:0005576">
    <property type="term" value="C:extracellular region"/>
    <property type="evidence" value="ECO:0007669"/>
    <property type="project" value="UniProtKB-SubCell"/>
</dbReference>
<dbReference type="GO" id="GO:0042742">
    <property type="term" value="P:defense response to bacterium"/>
    <property type="evidence" value="ECO:0007669"/>
    <property type="project" value="UniProtKB-UniRule"/>
</dbReference>
<dbReference type="InterPro" id="IPR025933">
    <property type="entry name" value="Beta_defensin_dom"/>
</dbReference>
<keyword evidence="12" id="KW-1185">Reference proteome</keyword>
<evidence type="ECO:0000256" key="4">
    <source>
        <dbReference type="ARBA" id="ARBA00022529"/>
    </source>
</evidence>
<evidence type="ECO:0000256" key="8">
    <source>
        <dbReference type="ARBA" id="ARBA00023157"/>
    </source>
</evidence>
<protein>
    <recommendedName>
        <fullName evidence="9">Beta-defensin</fullName>
    </recommendedName>
</protein>
<evidence type="ECO:0000256" key="3">
    <source>
        <dbReference type="ARBA" id="ARBA00022525"/>
    </source>
</evidence>
<keyword evidence="6 9" id="KW-0211">Defensin</keyword>
<evidence type="ECO:0000256" key="2">
    <source>
        <dbReference type="ARBA" id="ARBA00007371"/>
    </source>
</evidence>
<sequence length="181" mass="19956">IRSLLSQGFFHSLRWGTCLVSDLRHCLRKFCPSFRAQQAPEGVADQFPRSWLRSQAAWGPHGLILPLRSAARSTAVICSAIKAGLEAARLSISARSSCVLSSSLPRSSEAMTQLLLLLVALLVLGHAPPGRSEFKRCWKGQGACRTYCTRQETYMHLCPDASLCCLSYALKPPPVPRPEYE</sequence>
<dbReference type="GO" id="GO:0071651">
    <property type="term" value="P:positive regulation of chemokine (C-C motif) ligand 5 production"/>
    <property type="evidence" value="ECO:0007669"/>
    <property type="project" value="TreeGrafter"/>
</dbReference>